<protein>
    <submittedName>
        <fullName evidence="2">Uncharacterized protein</fullName>
    </submittedName>
</protein>
<feature type="region of interest" description="Disordered" evidence="1">
    <location>
        <begin position="63"/>
        <end position="189"/>
    </location>
</feature>
<dbReference type="Proteomes" id="UP000319375">
    <property type="component" value="Unassembled WGS sequence"/>
</dbReference>
<gene>
    <name evidence="2" type="ORF">FK530_08470</name>
</gene>
<dbReference type="EMBL" id="VIGX01000003">
    <property type="protein sequence ID" value="TWS29544.1"/>
    <property type="molecule type" value="Genomic_DNA"/>
</dbReference>
<feature type="compositionally biased region" description="Acidic residues" evidence="1">
    <location>
        <begin position="166"/>
        <end position="179"/>
    </location>
</feature>
<evidence type="ECO:0000313" key="2">
    <source>
        <dbReference type="EMBL" id="TWS29544.1"/>
    </source>
</evidence>
<feature type="compositionally biased region" description="Basic and acidic residues" evidence="1">
    <location>
        <begin position="101"/>
        <end position="113"/>
    </location>
</feature>
<feature type="compositionally biased region" description="Basic and acidic residues" evidence="1">
    <location>
        <begin position="149"/>
        <end position="165"/>
    </location>
</feature>
<evidence type="ECO:0000256" key="1">
    <source>
        <dbReference type="SAM" id="MobiDB-lite"/>
    </source>
</evidence>
<name>A0A5C5S388_9ACTN</name>
<comment type="caution">
    <text evidence="2">The sequence shown here is derived from an EMBL/GenBank/DDBJ whole genome shotgun (WGS) entry which is preliminary data.</text>
</comment>
<evidence type="ECO:0000313" key="3">
    <source>
        <dbReference type="Proteomes" id="UP000319375"/>
    </source>
</evidence>
<sequence length="189" mass="19560">MLAALAGLFVAGDVRGLLAGGAELGCLGLDAGAVVTTLRRGGSNALLVLTALLAWLLSGSGGLAGRGSKGQVRSGRPTRCRPSTGARRRRSGAAACGGGGEAHHPDRDHDPGDRGSGAHLLRRRGPDAGFAELVQSGEQDPADDDHDEPEGQEHHRHRGEPGRFDGEEDTADDPGEADDREERALQTLL</sequence>
<organism evidence="2 3">
    <name type="scientific">Tsukamurella conjunctivitidis</name>
    <dbReference type="NCBI Taxonomy" id="2592068"/>
    <lineage>
        <taxon>Bacteria</taxon>
        <taxon>Bacillati</taxon>
        <taxon>Actinomycetota</taxon>
        <taxon>Actinomycetes</taxon>
        <taxon>Mycobacteriales</taxon>
        <taxon>Tsukamurellaceae</taxon>
        <taxon>Tsukamurella</taxon>
    </lineage>
</organism>
<keyword evidence="3" id="KW-1185">Reference proteome</keyword>
<reference evidence="2 3" key="1">
    <citation type="submission" date="2019-06" db="EMBL/GenBank/DDBJ databases">
        <title>Tsukamurella conjunctivitidis sp. nov., Tsukamurella assacharolytica sp. nov. and Tsukamurella sputae sp. nov. isolated from patients with conjunctivitis, bacteraemia (lymphoma) and respiratory infection (sputum) in Hong Kong.</title>
        <authorList>
            <person name="Teng J.L.L."/>
            <person name="Lee H.H."/>
            <person name="Fong J.Y.H."/>
            <person name="Fok K.M.N."/>
            <person name="Lau S.K.P."/>
            <person name="Woo P.C.Y."/>
        </authorList>
    </citation>
    <scope>NUCLEOTIDE SEQUENCE [LARGE SCALE GENOMIC DNA]</scope>
    <source>
        <strain evidence="2 3">HKU72</strain>
    </source>
</reference>
<proteinExistence type="predicted"/>
<feature type="compositionally biased region" description="Basic and acidic residues" evidence="1">
    <location>
        <begin position="180"/>
        <end position="189"/>
    </location>
</feature>
<accession>A0A5C5S388</accession>
<dbReference type="AlphaFoldDB" id="A0A5C5S388"/>